<evidence type="ECO:0000313" key="1">
    <source>
        <dbReference type="EMBL" id="KAG5186489.1"/>
    </source>
</evidence>
<dbReference type="AlphaFoldDB" id="A0A836CI79"/>
<evidence type="ECO:0000313" key="2">
    <source>
        <dbReference type="Proteomes" id="UP000664859"/>
    </source>
</evidence>
<organism evidence="1 2">
    <name type="scientific">Tribonema minus</name>
    <dbReference type="NCBI Taxonomy" id="303371"/>
    <lineage>
        <taxon>Eukaryota</taxon>
        <taxon>Sar</taxon>
        <taxon>Stramenopiles</taxon>
        <taxon>Ochrophyta</taxon>
        <taxon>PX clade</taxon>
        <taxon>Xanthophyceae</taxon>
        <taxon>Tribonematales</taxon>
        <taxon>Tribonemataceae</taxon>
        <taxon>Tribonema</taxon>
    </lineage>
</organism>
<proteinExistence type="predicted"/>
<keyword evidence="2" id="KW-1185">Reference proteome</keyword>
<gene>
    <name evidence="1" type="ORF">JKP88DRAFT_241096</name>
</gene>
<accession>A0A836CI79</accession>
<dbReference type="EMBL" id="JAFCMP010000112">
    <property type="protein sequence ID" value="KAG5186489.1"/>
    <property type="molecule type" value="Genomic_DNA"/>
</dbReference>
<name>A0A836CI79_9STRA</name>
<dbReference type="Proteomes" id="UP000664859">
    <property type="component" value="Unassembled WGS sequence"/>
</dbReference>
<sequence length="816" mass="90632">MAKNILLSEGLTSIVNDSEAGEENRAKAAQVASSIIKSQRYTTCSVNNLAEWTDAPLFRYAFQGKVHKDFVKEFYIFQVIRDAVASGADPPSYDTADQAFEALSGDIKDQHSLSTAKLHALILYYTWSFIVPFYINKRATGGERSVHWSAIRDSTVKAQRLAMYDLVKTIAADEHVPRAPPGTTLLQFYHFNFDADDEGIRYLLEREFAKQAEQASEGKTASTSSSGVASHFVHAMWTACMLLGRQPHPVSVVCPLRTSEFHLLHKGHGCPEDLLIGNRVVPPLSYASLVSDDTFESSKEYAILCDFTKEPFYVDINVSDVYDVYRATRLASKASAKGDLHDTVRQIYKATSDNGRANFVNTISLAFPALRMSQDRLKPDANDLLAIKTFLPGADLTAIESSGSVLAYTVNKYLAYFEDEISNVKRKIRANITESRALDRGGIKAKTAKGNLPAEVEEPLDIMVRALRTQIWLPIFDSVIAPWMSTISLPQATQAWLGVPQNHAASLLSFANSVGFTKGDYVRLQAVLIVHLAMFRQQVYRDSLLSEYTLEHRDGTAYYKLDMTRSFKTATATNRDSLCHLTAWDLSVYESCLVHALILLRPILTTGTGKSTEHMFLSKTGTTCINQRDVKDACKVLGEHWLGVPELSSHPFRSAWISKYINSGLINTDNELELLAAAVQVSRRTMLEAYMAPSHNNPTCKLARRIRDGGVADLDADEDMEEDVAESSAAAGKPYGVALSKVREPFKPLAAIAVDAHNGNAKEAFGSLVAARKAGRLSSDQQWFQMHVTHFEDKDAGNFDRWFFNKNKKAKRQKTA</sequence>
<reference evidence="1" key="1">
    <citation type="submission" date="2021-02" db="EMBL/GenBank/DDBJ databases">
        <title>First Annotated Genome of the Yellow-green Alga Tribonema minus.</title>
        <authorList>
            <person name="Mahan K.M."/>
        </authorList>
    </citation>
    <scope>NUCLEOTIDE SEQUENCE</scope>
    <source>
        <strain evidence="1">UTEX B ZZ1240</strain>
    </source>
</reference>
<protein>
    <submittedName>
        <fullName evidence="1">Uncharacterized protein</fullName>
    </submittedName>
</protein>
<comment type="caution">
    <text evidence="1">The sequence shown here is derived from an EMBL/GenBank/DDBJ whole genome shotgun (WGS) entry which is preliminary data.</text>
</comment>